<organism evidence="1">
    <name type="scientific">bioreactor metagenome</name>
    <dbReference type="NCBI Taxonomy" id="1076179"/>
    <lineage>
        <taxon>unclassified sequences</taxon>
        <taxon>metagenomes</taxon>
        <taxon>ecological metagenomes</taxon>
    </lineage>
</organism>
<reference evidence="1" key="1">
    <citation type="submission" date="2019-08" db="EMBL/GenBank/DDBJ databases">
        <authorList>
            <person name="Kucharzyk K."/>
            <person name="Murdoch R.W."/>
            <person name="Higgins S."/>
            <person name="Loffler F."/>
        </authorList>
    </citation>
    <scope>NUCLEOTIDE SEQUENCE</scope>
</reference>
<comment type="caution">
    <text evidence="1">The sequence shown here is derived from an EMBL/GenBank/DDBJ whole genome shotgun (WGS) entry which is preliminary data.</text>
</comment>
<gene>
    <name evidence="1" type="ORF">SDC9_82225</name>
</gene>
<evidence type="ECO:0000313" key="1">
    <source>
        <dbReference type="EMBL" id="MPM35632.1"/>
    </source>
</evidence>
<sequence>MGFGLIEFKYHEQLILILDLQCKSPADLVAIPLVPTHHGIDAVTKWFALDLPALSLTVLEGTPPLAVLVILVTGADDEPALASINDQIDVPYIGHPGDACIVELDPIRPDGQYVLFQMGEELSADDLTTLEAHARQLFLRNLKFQRIQFLFPYFLHRHKNTSGTYEMFIQYTEFF</sequence>
<proteinExistence type="predicted"/>
<name>A0A644Z4B0_9ZZZZ</name>
<dbReference type="AlphaFoldDB" id="A0A644Z4B0"/>
<dbReference type="EMBL" id="VSSQ01007346">
    <property type="protein sequence ID" value="MPM35632.1"/>
    <property type="molecule type" value="Genomic_DNA"/>
</dbReference>
<protein>
    <submittedName>
        <fullName evidence="1">Uncharacterized protein</fullName>
    </submittedName>
</protein>
<accession>A0A644Z4B0</accession>